<organism evidence="2 3">
    <name type="scientific">Silvibacterium bohemicum</name>
    <dbReference type="NCBI Taxonomy" id="1577686"/>
    <lineage>
        <taxon>Bacteria</taxon>
        <taxon>Pseudomonadati</taxon>
        <taxon>Acidobacteriota</taxon>
        <taxon>Terriglobia</taxon>
        <taxon>Terriglobales</taxon>
        <taxon>Acidobacteriaceae</taxon>
        <taxon>Silvibacterium</taxon>
    </lineage>
</organism>
<evidence type="ECO:0000313" key="2">
    <source>
        <dbReference type="EMBL" id="MBB6142513.1"/>
    </source>
</evidence>
<keyword evidence="1" id="KW-0472">Membrane</keyword>
<dbReference type="OrthoDB" id="114850at2"/>
<protein>
    <recommendedName>
        <fullName evidence="4">Glycerophosphoryl diester phosphodiesterase membrane domain-containing protein</fullName>
    </recommendedName>
</protein>
<gene>
    <name evidence="2" type="ORF">HNQ77_000451</name>
</gene>
<feature type="transmembrane region" description="Helical" evidence="1">
    <location>
        <begin position="261"/>
        <end position="283"/>
    </location>
</feature>
<name>A0A841JMQ0_9BACT</name>
<evidence type="ECO:0000313" key="3">
    <source>
        <dbReference type="Proteomes" id="UP000538666"/>
    </source>
</evidence>
<comment type="caution">
    <text evidence="2">The sequence shown here is derived from an EMBL/GenBank/DDBJ whole genome shotgun (WGS) entry which is preliminary data.</text>
</comment>
<dbReference type="AlphaFoldDB" id="A0A841JMQ0"/>
<dbReference type="RefSeq" id="WP_050057730.1">
    <property type="nucleotide sequence ID" value="NZ_JACHEK010000001.1"/>
</dbReference>
<dbReference type="EMBL" id="JACHEK010000001">
    <property type="protein sequence ID" value="MBB6142513.1"/>
    <property type="molecule type" value="Genomic_DNA"/>
</dbReference>
<evidence type="ECO:0000256" key="1">
    <source>
        <dbReference type="SAM" id="Phobius"/>
    </source>
</evidence>
<reference evidence="2 3" key="1">
    <citation type="submission" date="2020-08" db="EMBL/GenBank/DDBJ databases">
        <title>Genomic Encyclopedia of Type Strains, Phase IV (KMG-IV): sequencing the most valuable type-strain genomes for metagenomic binning, comparative biology and taxonomic classification.</title>
        <authorList>
            <person name="Goeker M."/>
        </authorList>
    </citation>
    <scope>NUCLEOTIDE SEQUENCE [LARGE SCALE GENOMIC DNA]</scope>
    <source>
        <strain evidence="2 3">DSM 103733</strain>
    </source>
</reference>
<feature type="transmembrane region" description="Helical" evidence="1">
    <location>
        <begin position="27"/>
        <end position="49"/>
    </location>
</feature>
<feature type="transmembrane region" description="Helical" evidence="1">
    <location>
        <begin position="90"/>
        <end position="113"/>
    </location>
</feature>
<feature type="transmembrane region" description="Helical" evidence="1">
    <location>
        <begin position="226"/>
        <end position="249"/>
    </location>
</feature>
<feature type="transmembrane region" description="Helical" evidence="1">
    <location>
        <begin position="165"/>
        <end position="198"/>
    </location>
</feature>
<keyword evidence="3" id="KW-1185">Reference proteome</keyword>
<feature type="transmembrane region" description="Helical" evidence="1">
    <location>
        <begin position="133"/>
        <end position="153"/>
    </location>
</feature>
<keyword evidence="1" id="KW-1133">Transmembrane helix</keyword>
<dbReference type="Proteomes" id="UP000538666">
    <property type="component" value="Unassembled WGS sequence"/>
</dbReference>
<accession>A0A841JMQ0</accession>
<proteinExistence type="predicted"/>
<sequence>MTVRGTQSFVHVIAECWRRPSLLLTELAWRWVVGVPLLLILAAQAQHIYAVTSAQLAASGIDDFTLTDPGQAAVISTNIYAVLAPPITHLIVWLAPAAAIVWAIVSAIGRNAVLRRYDSTLPSAWGSLSILQLMRVVFLGGSVWFWFAAIHWSADTTLGGDSPNIVAYCALVICLSLGIFTLWALVSWIFSIAPLLVLLENRGVRSSLARSFQLGPLKGKLVEINLIMGIIKLALVVLAMVFSACPLPFESAMQGAPLYLWWALVTVLYLAASDFFQVARLIAFIQLWRTFRIAFREP</sequence>
<evidence type="ECO:0008006" key="4">
    <source>
        <dbReference type="Google" id="ProtNLM"/>
    </source>
</evidence>
<keyword evidence="1" id="KW-0812">Transmembrane</keyword>